<keyword evidence="3" id="KW-0812">Transmembrane</keyword>
<keyword evidence="10" id="KW-0168">Coated pit</keyword>
<feature type="region of interest" description="Disordered" evidence="14">
    <location>
        <begin position="759"/>
        <end position="784"/>
    </location>
</feature>
<feature type="disulfide bond" evidence="13">
    <location>
        <begin position="239"/>
        <end position="254"/>
    </location>
</feature>
<evidence type="ECO:0000256" key="11">
    <source>
        <dbReference type="ARBA" id="ARBA00023180"/>
    </source>
</evidence>
<dbReference type="FunFam" id="4.10.400.10:FF:000063">
    <property type="entry name" value="low-density lipoprotein receptor-related protein 12"/>
    <property type="match status" value="1"/>
</dbReference>
<keyword evidence="4" id="KW-0732">Signal</keyword>
<comment type="subcellular location">
    <subcellularLocation>
        <location evidence="12">Membrane</location>
        <location evidence="12">Coated pit</location>
    </subcellularLocation>
    <subcellularLocation>
        <location evidence="1">Membrane</location>
        <topology evidence="1">Single-pass type I membrane protein</topology>
    </subcellularLocation>
</comment>
<sequence length="881" mass="96510">SKYYPRVMQAWLSYASYSLEICFSVFTGNAVSSQHSENVYVSGMSNACGDVAGQIRASSGVITSPGWPFEYPSRINCSWNIRANPGEIITISFQDFEIQSSHRCGLDWISIGTYKNLDGYRACGSSIPAPYISSQDHVWIKFHSDDSMTGKGFRLSYITGKSEEASCKPDQFHCANGKCIPESWKCNTMDECGDNSDEELCVQPNPSAFFSFQPCAFNQFPCLSRYTRVYTCLPESLKCDGSIDCQDLGDEIDCDVPTCGEWLHNFYGTFSSPNYPDFYPPGSNCTWLIDTGDHRKVILRFMDFKLDGTGYGDYVKVYDGLEENPRRLLRVLTAFDSRAPVAVVSSSGQLRIHFYADKINAARGFNVTYQVDGFCLPWEIPCGGNWGCYTEQQRCDGYWHCPNGRDELNCSNCQEDEFPCSRNGACYPRSDRCNYQNRCPNGSDEKNCFFCQPGNFHCKNNRCVFESWVCDAQDDCGDGSDEESCPVIVPTRVITAAVIGSLICGLLLVIALGCTCKLYSLRMFERRSFETQLSRVEAELLRREAPPSYGQLIAQGLIPPVEDFPVCSGNQASVLENLRLAVRSQLGFTSIRLPTTGRHSNIWRRLFNFTRSRQSGSLALVSADTEEGPDGSASAREPERLGSHRGLLPLDSDDTDTESEQHPRRDVPGAVGGLMAPLPQKTPPTTAVEAIVSVSASSAPLVSRESSISESISESSGVTGSSCATTTTTTTFARSPFGSALSRVTRSLRWIRFSLGRSSDGGSSGIGQNHSPLRQLEQGSAGCTGIGIRGEDEDDVELLIPVSDASSLDSDESSRPLLEPGLEQAFGPQLTPAAVSLRGRLVGRDGPCEHCGIVHTARIPDACLEATAKTESSDDESLLLC</sequence>
<keyword evidence="9" id="KW-0675">Receptor</keyword>
<reference evidence="16" key="1">
    <citation type="submission" date="2025-08" db="UniProtKB">
        <authorList>
            <consortium name="Ensembl"/>
        </authorList>
    </citation>
    <scope>IDENTIFICATION</scope>
</reference>
<dbReference type="PROSITE" id="PS50068">
    <property type="entry name" value="LDLRA_2"/>
    <property type="match status" value="5"/>
</dbReference>
<dbReference type="GO" id="GO:0005905">
    <property type="term" value="C:clathrin-coated pit"/>
    <property type="evidence" value="ECO:0007669"/>
    <property type="project" value="UniProtKB-KW"/>
</dbReference>
<dbReference type="InterPro" id="IPR000859">
    <property type="entry name" value="CUB_dom"/>
</dbReference>
<dbReference type="AlphaFoldDB" id="A0A673IYL3"/>
<dbReference type="InterPro" id="IPR036055">
    <property type="entry name" value="LDL_receptor-like_sf"/>
</dbReference>
<dbReference type="Pfam" id="PF00431">
    <property type="entry name" value="CUB"/>
    <property type="match status" value="2"/>
</dbReference>
<feature type="disulfide bond" evidence="13">
    <location>
        <begin position="167"/>
        <end position="179"/>
    </location>
</feature>
<dbReference type="SMART" id="SM00192">
    <property type="entry name" value="LDLa"/>
    <property type="match status" value="5"/>
</dbReference>
<keyword evidence="8 13" id="KW-1015">Disulfide bond</keyword>
<dbReference type="InterPro" id="IPR002172">
    <property type="entry name" value="LDrepeatLR_classA_rpt"/>
</dbReference>
<dbReference type="SUPFAM" id="SSF57424">
    <property type="entry name" value="LDL receptor-like module"/>
    <property type="match status" value="5"/>
</dbReference>
<dbReference type="Pfam" id="PF00057">
    <property type="entry name" value="Ldl_recept_a"/>
    <property type="match status" value="4"/>
</dbReference>
<organism evidence="16 17">
    <name type="scientific">Sinocyclocheilus rhinocerous</name>
    <dbReference type="NCBI Taxonomy" id="307959"/>
    <lineage>
        <taxon>Eukaryota</taxon>
        <taxon>Metazoa</taxon>
        <taxon>Chordata</taxon>
        <taxon>Craniata</taxon>
        <taxon>Vertebrata</taxon>
        <taxon>Euteleostomi</taxon>
        <taxon>Actinopterygii</taxon>
        <taxon>Neopterygii</taxon>
        <taxon>Teleostei</taxon>
        <taxon>Ostariophysi</taxon>
        <taxon>Cypriniformes</taxon>
        <taxon>Cyprinidae</taxon>
        <taxon>Cyprininae</taxon>
        <taxon>Sinocyclocheilus</taxon>
    </lineage>
</organism>
<dbReference type="FunFam" id="4.10.400.10:FF:000003">
    <property type="entry name" value="Putative low-density lipoprotein receptor-related protein 12"/>
    <property type="match status" value="2"/>
</dbReference>
<feature type="domain" description="CUB" evidence="15">
    <location>
        <begin position="259"/>
        <end position="372"/>
    </location>
</feature>
<evidence type="ECO:0000256" key="5">
    <source>
        <dbReference type="ARBA" id="ARBA00022737"/>
    </source>
</evidence>
<dbReference type="Ensembl" id="ENSSRHT00000043939.1">
    <property type="protein sequence ID" value="ENSSRHP00000042730.1"/>
    <property type="gene ID" value="ENSSRHG00000021629.1"/>
</dbReference>
<keyword evidence="11" id="KW-0325">Glycoprotein</keyword>
<keyword evidence="2" id="KW-0254">Endocytosis</keyword>
<dbReference type="Gene3D" id="4.10.400.10">
    <property type="entry name" value="Low-density Lipoprotein Receptor"/>
    <property type="match status" value="5"/>
</dbReference>
<feature type="domain" description="CUB" evidence="15">
    <location>
        <begin position="48"/>
        <end position="160"/>
    </location>
</feature>
<comment type="caution">
    <text evidence="13">Lacks conserved residue(s) required for the propagation of feature annotation.</text>
</comment>
<dbReference type="SMART" id="SM00042">
    <property type="entry name" value="CUB"/>
    <property type="match status" value="2"/>
</dbReference>
<proteinExistence type="predicted"/>
<dbReference type="FunFam" id="2.60.120.290:FF:000005">
    <property type="entry name" value="Procollagen C-endopeptidase enhancer 1"/>
    <property type="match status" value="1"/>
</dbReference>
<feature type="disulfide bond" evidence="13">
    <location>
        <begin position="470"/>
        <end position="485"/>
    </location>
</feature>
<feature type="disulfide bond" evidence="13">
    <location>
        <begin position="186"/>
        <end position="201"/>
    </location>
</feature>
<evidence type="ECO:0000256" key="13">
    <source>
        <dbReference type="PROSITE-ProRule" id="PRU00124"/>
    </source>
</evidence>
<evidence type="ECO:0000313" key="17">
    <source>
        <dbReference type="Proteomes" id="UP000472270"/>
    </source>
</evidence>
<accession>A0A673IYL3</accession>
<dbReference type="SUPFAM" id="SSF49854">
    <property type="entry name" value="Spermadhesin, CUB domain"/>
    <property type="match status" value="2"/>
</dbReference>
<keyword evidence="17" id="KW-1185">Reference proteome</keyword>
<reference evidence="16" key="2">
    <citation type="submission" date="2025-09" db="UniProtKB">
        <authorList>
            <consortium name="Ensembl"/>
        </authorList>
    </citation>
    <scope>IDENTIFICATION</scope>
</reference>
<protein>
    <submittedName>
        <fullName evidence="16">Low-density lipoprotein receptor-related protein 12-like</fullName>
    </submittedName>
</protein>
<feature type="disulfide bond" evidence="13">
    <location>
        <begin position="433"/>
        <end position="448"/>
    </location>
</feature>
<gene>
    <name evidence="16" type="primary">lrp12</name>
</gene>
<dbReference type="Proteomes" id="UP000472270">
    <property type="component" value="Unassembled WGS sequence"/>
</dbReference>
<evidence type="ECO:0000256" key="6">
    <source>
        <dbReference type="ARBA" id="ARBA00022989"/>
    </source>
</evidence>
<feature type="region of interest" description="Disordered" evidence="14">
    <location>
        <begin position="622"/>
        <end position="671"/>
    </location>
</feature>
<keyword evidence="5" id="KW-0677">Repeat</keyword>
<evidence type="ECO:0000256" key="12">
    <source>
        <dbReference type="ARBA" id="ARBA00037878"/>
    </source>
</evidence>
<evidence type="ECO:0000256" key="14">
    <source>
        <dbReference type="SAM" id="MobiDB-lite"/>
    </source>
</evidence>
<keyword evidence="6" id="KW-1133">Transmembrane helix</keyword>
<name>A0A673IYL3_9TELE</name>
<evidence type="ECO:0000256" key="4">
    <source>
        <dbReference type="ARBA" id="ARBA00022729"/>
    </source>
</evidence>
<dbReference type="Gene3D" id="2.60.120.290">
    <property type="entry name" value="Spermadhesin, CUB domain"/>
    <property type="match status" value="2"/>
</dbReference>
<dbReference type="CDD" id="cd00112">
    <property type="entry name" value="LDLa"/>
    <property type="match status" value="4"/>
</dbReference>
<evidence type="ECO:0000259" key="15">
    <source>
        <dbReference type="PROSITE" id="PS01180"/>
    </source>
</evidence>
<dbReference type="PRINTS" id="PR00261">
    <property type="entry name" value="LDLRECEPTOR"/>
</dbReference>
<feature type="disulfide bond" evidence="13">
    <location>
        <begin position="451"/>
        <end position="463"/>
    </location>
</feature>
<evidence type="ECO:0000313" key="16">
    <source>
        <dbReference type="Ensembl" id="ENSSRHP00000042730.1"/>
    </source>
</evidence>
<evidence type="ECO:0000256" key="3">
    <source>
        <dbReference type="ARBA" id="ARBA00022692"/>
    </source>
</evidence>
<dbReference type="CDD" id="cd00041">
    <property type="entry name" value="CUB"/>
    <property type="match status" value="2"/>
</dbReference>
<dbReference type="PROSITE" id="PS01209">
    <property type="entry name" value="LDLRA_1"/>
    <property type="match status" value="2"/>
</dbReference>
<dbReference type="FunFam" id="2.60.120.290:FF:000021">
    <property type="entry name" value="Low-density lipoprotein receptor-related protein 12"/>
    <property type="match status" value="1"/>
</dbReference>
<evidence type="ECO:0000256" key="2">
    <source>
        <dbReference type="ARBA" id="ARBA00022583"/>
    </source>
</evidence>
<evidence type="ECO:0000256" key="1">
    <source>
        <dbReference type="ARBA" id="ARBA00004479"/>
    </source>
</evidence>
<feature type="disulfide bond" evidence="13">
    <location>
        <begin position="395"/>
        <end position="410"/>
    </location>
</feature>
<keyword evidence="7" id="KW-0472">Membrane</keyword>
<dbReference type="InterPro" id="IPR023415">
    <property type="entry name" value="LDLR_class-A_CS"/>
</dbReference>
<evidence type="ECO:0000256" key="9">
    <source>
        <dbReference type="ARBA" id="ARBA00023170"/>
    </source>
</evidence>
<dbReference type="InterPro" id="IPR035914">
    <property type="entry name" value="Sperma_CUB_dom_sf"/>
</dbReference>
<dbReference type="GO" id="GO:0006897">
    <property type="term" value="P:endocytosis"/>
    <property type="evidence" value="ECO:0007669"/>
    <property type="project" value="UniProtKB-KW"/>
</dbReference>
<dbReference type="PROSITE" id="PS01180">
    <property type="entry name" value="CUB"/>
    <property type="match status" value="2"/>
</dbReference>
<dbReference type="FunFam" id="4.10.400.10:FF:000040">
    <property type="entry name" value="low-density lipoprotein receptor-related protein 3"/>
    <property type="match status" value="1"/>
</dbReference>
<feature type="disulfide bond" evidence="13">
    <location>
        <begin position="174"/>
        <end position="192"/>
    </location>
</feature>
<evidence type="ECO:0000256" key="8">
    <source>
        <dbReference type="ARBA" id="ARBA00023157"/>
    </source>
</evidence>
<evidence type="ECO:0000256" key="10">
    <source>
        <dbReference type="ARBA" id="ARBA00023176"/>
    </source>
</evidence>
<evidence type="ECO:0000256" key="7">
    <source>
        <dbReference type="ARBA" id="ARBA00023136"/>
    </source>
</evidence>
<dbReference type="PANTHER" id="PTHR24251">
    <property type="entry name" value="OVOCHYMASE-RELATED"/>
    <property type="match status" value="1"/>
</dbReference>
<feature type="disulfide bond" evidence="13">
    <location>
        <begin position="458"/>
        <end position="476"/>
    </location>
</feature>